<evidence type="ECO:0000256" key="1">
    <source>
        <dbReference type="SAM" id="MobiDB-lite"/>
    </source>
</evidence>
<comment type="caution">
    <text evidence="3">The sequence shown here is derived from an EMBL/GenBank/DDBJ whole genome shotgun (WGS) entry which is preliminary data.</text>
</comment>
<keyword evidence="4" id="KW-1185">Reference proteome</keyword>
<accession>A0ABW4R273</accession>
<feature type="domain" description="DUF5615" evidence="2">
    <location>
        <begin position="1"/>
        <end position="61"/>
    </location>
</feature>
<evidence type="ECO:0000313" key="3">
    <source>
        <dbReference type="EMBL" id="MFD1880115.1"/>
    </source>
</evidence>
<protein>
    <submittedName>
        <fullName evidence="3">DUF5615 family PIN-like protein</fullName>
    </submittedName>
</protein>
<dbReference type="InterPro" id="IPR041049">
    <property type="entry name" value="DUF5615"/>
</dbReference>
<sequence length="161" mass="17722">MKFLIDECLTLDLAQVAIEAGYPESAHLTHRGMTGLKDHTLMERVLAEDWTLVTRNSDDFRPPEGSNSNAPCYLGIELHAGLVCLNLPNGALRGDHIDFFRAALDDLGEDGDLTNQILEVWPAEEQDVLEVERYDFPANLPPFDAENPQPADADAAPPPAE</sequence>
<dbReference type="Pfam" id="PF18480">
    <property type="entry name" value="DUF5615"/>
    <property type="match status" value="1"/>
</dbReference>
<organism evidence="3 4">
    <name type="scientific">Paracoccus pacificus</name>
    <dbReference type="NCBI Taxonomy" id="1463598"/>
    <lineage>
        <taxon>Bacteria</taxon>
        <taxon>Pseudomonadati</taxon>
        <taxon>Pseudomonadota</taxon>
        <taxon>Alphaproteobacteria</taxon>
        <taxon>Rhodobacterales</taxon>
        <taxon>Paracoccaceae</taxon>
        <taxon>Paracoccus</taxon>
    </lineage>
</organism>
<evidence type="ECO:0000313" key="4">
    <source>
        <dbReference type="Proteomes" id="UP001597213"/>
    </source>
</evidence>
<reference evidence="4" key="1">
    <citation type="journal article" date="2019" name="Int. J. Syst. Evol. Microbiol.">
        <title>The Global Catalogue of Microorganisms (GCM) 10K type strain sequencing project: providing services to taxonomists for standard genome sequencing and annotation.</title>
        <authorList>
            <consortium name="The Broad Institute Genomics Platform"/>
            <consortium name="The Broad Institute Genome Sequencing Center for Infectious Disease"/>
            <person name="Wu L."/>
            <person name="Ma J."/>
        </authorList>
    </citation>
    <scope>NUCLEOTIDE SEQUENCE [LARGE SCALE GENOMIC DNA]</scope>
    <source>
        <strain evidence="4">CCUG 56029</strain>
    </source>
</reference>
<dbReference type="EMBL" id="JBHUEN010000001">
    <property type="protein sequence ID" value="MFD1880115.1"/>
    <property type="molecule type" value="Genomic_DNA"/>
</dbReference>
<dbReference type="Proteomes" id="UP001597213">
    <property type="component" value="Unassembled WGS sequence"/>
</dbReference>
<proteinExistence type="predicted"/>
<gene>
    <name evidence="3" type="ORF">ACFSCT_00110</name>
</gene>
<feature type="region of interest" description="Disordered" evidence="1">
    <location>
        <begin position="135"/>
        <end position="161"/>
    </location>
</feature>
<evidence type="ECO:0000259" key="2">
    <source>
        <dbReference type="Pfam" id="PF18480"/>
    </source>
</evidence>
<dbReference type="RefSeq" id="WP_379139255.1">
    <property type="nucleotide sequence ID" value="NZ_JBHUEN010000001.1"/>
</dbReference>
<name>A0ABW4R273_9RHOB</name>